<dbReference type="InterPro" id="IPR036428">
    <property type="entry name" value="PCD_sf"/>
</dbReference>
<evidence type="ECO:0000313" key="6">
    <source>
        <dbReference type="Proteomes" id="UP000255000"/>
    </source>
</evidence>
<name>A0A379A0L2_9HYPH</name>
<comment type="similarity">
    <text evidence="2 4">Belongs to the pterin-4-alpha-carbinolamine dehydratase family.</text>
</comment>
<sequence>MAARLTDGERGTALDQLTGWRLVEGRDAITRRFVFAGFVEAFGFMAQVALVAERMNHHPEWSNVYRTVEVTLSTHDAGGLTALDVALAMEMDRIAARMT</sequence>
<dbReference type="NCBIfam" id="NF002017">
    <property type="entry name" value="PRK00823.1-2"/>
    <property type="match status" value="1"/>
</dbReference>
<dbReference type="OrthoDB" id="9794987at2"/>
<evidence type="ECO:0000256" key="3">
    <source>
        <dbReference type="ARBA" id="ARBA00023239"/>
    </source>
</evidence>
<accession>A0A379A0L2</accession>
<dbReference type="GO" id="GO:0006729">
    <property type="term" value="P:tetrahydrobiopterin biosynthetic process"/>
    <property type="evidence" value="ECO:0007669"/>
    <property type="project" value="InterPro"/>
</dbReference>
<organism evidence="5 6">
    <name type="scientific">Pannonibacter phragmitetus</name>
    <dbReference type="NCBI Taxonomy" id="121719"/>
    <lineage>
        <taxon>Bacteria</taxon>
        <taxon>Pseudomonadati</taxon>
        <taxon>Pseudomonadota</taxon>
        <taxon>Alphaproteobacteria</taxon>
        <taxon>Hyphomicrobiales</taxon>
        <taxon>Stappiaceae</taxon>
        <taxon>Pannonibacter</taxon>
    </lineage>
</organism>
<dbReference type="Proteomes" id="UP000255000">
    <property type="component" value="Unassembled WGS sequence"/>
</dbReference>
<proteinExistence type="inferred from homology"/>
<dbReference type="PANTHER" id="PTHR12599:SF0">
    <property type="entry name" value="PTERIN-4-ALPHA-CARBINOLAMINE DEHYDRATASE"/>
    <property type="match status" value="1"/>
</dbReference>
<dbReference type="PANTHER" id="PTHR12599">
    <property type="entry name" value="PTERIN-4-ALPHA-CARBINOLAMINE DEHYDRATASE"/>
    <property type="match status" value="1"/>
</dbReference>
<dbReference type="AlphaFoldDB" id="A0A379A0L2"/>
<dbReference type="EC" id="4.2.1.96" evidence="4"/>
<protein>
    <recommendedName>
        <fullName evidence="4">Putative pterin-4-alpha-carbinolamine dehydratase</fullName>
        <shortName evidence="4">PHS</shortName>
        <ecNumber evidence="4">4.2.1.96</ecNumber>
    </recommendedName>
    <alternativeName>
        <fullName evidence="4">4-alpha-hydroxy-tetrahydropterin dehydratase</fullName>
    </alternativeName>
    <alternativeName>
        <fullName evidence="4">Pterin carbinolamine dehydratase</fullName>
        <shortName evidence="4">PCD</shortName>
    </alternativeName>
</protein>
<dbReference type="RefSeq" id="WP_026355688.1">
    <property type="nucleotide sequence ID" value="NZ_UGSK01000001.1"/>
</dbReference>
<evidence type="ECO:0000313" key="5">
    <source>
        <dbReference type="EMBL" id="SUB02982.1"/>
    </source>
</evidence>
<comment type="catalytic activity">
    <reaction evidence="1 4">
        <text>(4aS,6R)-4a-hydroxy-L-erythro-5,6,7,8-tetrahydrobiopterin = (6R)-L-erythro-6,7-dihydrobiopterin + H2O</text>
        <dbReference type="Rhea" id="RHEA:11920"/>
        <dbReference type="ChEBI" id="CHEBI:15377"/>
        <dbReference type="ChEBI" id="CHEBI:15642"/>
        <dbReference type="ChEBI" id="CHEBI:43120"/>
        <dbReference type="EC" id="4.2.1.96"/>
    </reaction>
</comment>
<dbReference type="InterPro" id="IPR001533">
    <property type="entry name" value="Pterin_deHydtase"/>
</dbReference>
<dbReference type="Gene3D" id="3.30.1360.20">
    <property type="entry name" value="Transcriptional coactivator/pterin dehydratase"/>
    <property type="match status" value="1"/>
</dbReference>
<evidence type="ECO:0000256" key="2">
    <source>
        <dbReference type="ARBA" id="ARBA00006472"/>
    </source>
</evidence>
<evidence type="ECO:0000256" key="1">
    <source>
        <dbReference type="ARBA" id="ARBA00001554"/>
    </source>
</evidence>
<dbReference type="HAMAP" id="MF_00434">
    <property type="entry name" value="Pterin_4_alpha"/>
    <property type="match status" value="1"/>
</dbReference>
<dbReference type="GO" id="GO:0008124">
    <property type="term" value="F:4-alpha-hydroxytetrahydrobiopterin dehydratase activity"/>
    <property type="evidence" value="ECO:0007669"/>
    <property type="project" value="UniProtKB-UniRule"/>
</dbReference>
<dbReference type="NCBIfam" id="NF002018">
    <property type="entry name" value="PRK00823.1-3"/>
    <property type="match status" value="1"/>
</dbReference>
<keyword evidence="3 4" id="KW-0456">Lyase</keyword>
<dbReference type="EMBL" id="UGSK01000001">
    <property type="protein sequence ID" value="SUB02982.1"/>
    <property type="molecule type" value="Genomic_DNA"/>
</dbReference>
<dbReference type="SUPFAM" id="SSF55248">
    <property type="entry name" value="PCD-like"/>
    <property type="match status" value="1"/>
</dbReference>
<dbReference type="Pfam" id="PF01329">
    <property type="entry name" value="Pterin_4a"/>
    <property type="match status" value="1"/>
</dbReference>
<gene>
    <name evidence="5" type="primary">phhB</name>
    <name evidence="5" type="ORF">NCTC13350_03965</name>
</gene>
<dbReference type="CDD" id="cd00914">
    <property type="entry name" value="PCD_DCoH_subfamily_b"/>
    <property type="match status" value="1"/>
</dbReference>
<evidence type="ECO:0000256" key="4">
    <source>
        <dbReference type="HAMAP-Rule" id="MF_00434"/>
    </source>
</evidence>
<reference evidence="5 6" key="1">
    <citation type="submission" date="2018-06" db="EMBL/GenBank/DDBJ databases">
        <authorList>
            <consortium name="Pathogen Informatics"/>
            <person name="Doyle S."/>
        </authorList>
    </citation>
    <scope>NUCLEOTIDE SEQUENCE [LARGE SCALE GENOMIC DNA]</scope>
    <source>
        <strain evidence="5 6">NCTC13350</strain>
    </source>
</reference>